<keyword evidence="5" id="KW-1185">Reference proteome</keyword>
<evidence type="ECO:0000259" key="2">
    <source>
        <dbReference type="Pfam" id="PF00501"/>
    </source>
</evidence>
<name>A0ABV4U2Z0_9BACT</name>
<dbReference type="InterPro" id="IPR025110">
    <property type="entry name" value="AMP-bd_C"/>
</dbReference>
<accession>A0ABV4U2Z0</accession>
<dbReference type="PANTHER" id="PTHR43201">
    <property type="entry name" value="ACYL-COA SYNTHETASE"/>
    <property type="match status" value="1"/>
</dbReference>
<dbReference type="InterPro" id="IPR042099">
    <property type="entry name" value="ANL_N_sf"/>
</dbReference>
<dbReference type="PANTHER" id="PTHR43201:SF8">
    <property type="entry name" value="ACYL-COA SYNTHETASE FAMILY MEMBER 3"/>
    <property type="match status" value="1"/>
</dbReference>
<dbReference type="Gene3D" id="3.30.300.30">
    <property type="match status" value="1"/>
</dbReference>
<evidence type="ECO:0000313" key="4">
    <source>
        <dbReference type="EMBL" id="MFA9477550.1"/>
    </source>
</evidence>
<evidence type="ECO:0000259" key="3">
    <source>
        <dbReference type="Pfam" id="PF13193"/>
    </source>
</evidence>
<sequence>MSPSTISLITRAQEHGQRRALVTSDGAFTYEQLLQGATATAHTLLAGDNDLAERRIAFLVPPGLDYVRVQWGIWLAGGLAVPLCLVHPEPELAYVIDDAQVDTIVVHPDFVDRVKGIASERELRLLSTTELDSSTTQSALPDIDPARRAMMLYTSGSTGRPKGVVTTHHNIEAQITSLVEAWEWSADDCILHTLPLHHIHGVINVLGCSLWAGATCHMLPKFDAKQVWDYLAGGELTLYMAVPTIYAKLISAYDDASPEQQAKWSDGAANLRLMVSGSAALPVSVLEKWRGLTGHTLLERYGMTEIGMGISNPLKGERRPGHIGQPLPHVEARLADEQGGVIAQPTAETSGEIQIKGAVVFREYWNRPDATAEAFTDDGWFKTGDVAVLDDGYYRILGRSSVDIIKTGGYKVSALEIEEVLRTHPAIRDCAVVGVPDDEWGERVCLAAALTPGQSLDLAGLRSWGKQHLAAYKVPQSLKVLDDLPRNAMGKVTKPQVRELFQAVLEATAGRGEPQ</sequence>
<comment type="caution">
    <text evidence="4">The sequence shown here is derived from an EMBL/GenBank/DDBJ whole genome shotgun (WGS) entry which is preliminary data.</text>
</comment>
<dbReference type="EMBL" id="JBGUBD010000002">
    <property type="protein sequence ID" value="MFA9477550.1"/>
    <property type="molecule type" value="Genomic_DNA"/>
</dbReference>
<organism evidence="4 5">
    <name type="scientific">Natronomicrosphaera hydrolytica</name>
    <dbReference type="NCBI Taxonomy" id="3242702"/>
    <lineage>
        <taxon>Bacteria</taxon>
        <taxon>Pseudomonadati</taxon>
        <taxon>Planctomycetota</taxon>
        <taxon>Phycisphaerae</taxon>
        <taxon>Phycisphaerales</taxon>
        <taxon>Phycisphaeraceae</taxon>
        <taxon>Natronomicrosphaera</taxon>
    </lineage>
</organism>
<dbReference type="Gene3D" id="3.40.50.12780">
    <property type="entry name" value="N-terminal domain of ligase-like"/>
    <property type="match status" value="1"/>
</dbReference>
<dbReference type="SUPFAM" id="SSF56801">
    <property type="entry name" value="Acetyl-CoA synthetase-like"/>
    <property type="match status" value="1"/>
</dbReference>
<reference evidence="4 5" key="1">
    <citation type="submission" date="2024-08" db="EMBL/GenBank/DDBJ databases">
        <title>Whole-genome sequencing of halo(alkali)philic microorganisms from hypersaline lakes.</title>
        <authorList>
            <person name="Sorokin D.Y."/>
            <person name="Merkel A.Y."/>
            <person name="Messina E."/>
            <person name="Yakimov M."/>
        </authorList>
    </citation>
    <scope>NUCLEOTIDE SEQUENCE [LARGE SCALE GENOMIC DNA]</scope>
    <source>
        <strain evidence="4 5">AB-hyl4</strain>
    </source>
</reference>
<proteinExistence type="inferred from homology"/>
<feature type="domain" description="AMP-dependent synthetase/ligase" evidence="2">
    <location>
        <begin position="11"/>
        <end position="365"/>
    </location>
</feature>
<evidence type="ECO:0000256" key="1">
    <source>
        <dbReference type="ARBA" id="ARBA00006432"/>
    </source>
</evidence>
<gene>
    <name evidence="4" type="ORF">ACERK3_04495</name>
</gene>
<evidence type="ECO:0000313" key="5">
    <source>
        <dbReference type="Proteomes" id="UP001575105"/>
    </source>
</evidence>
<dbReference type="RefSeq" id="WP_425344472.1">
    <property type="nucleotide sequence ID" value="NZ_JBGUBD010000002.1"/>
</dbReference>
<dbReference type="InterPro" id="IPR045851">
    <property type="entry name" value="AMP-bd_C_sf"/>
</dbReference>
<comment type="similarity">
    <text evidence="1">Belongs to the ATP-dependent AMP-binding enzyme family.</text>
</comment>
<dbReference type="InterPro" id="IPR000873">
    <property type="entry name" value="AMP-dep_synth/lig_dom"/>
</dbReference>
<dbReference type="CDD" id="cd05941">
    <property type="entry name" value="MCS"/>
    <property type="match status" value="1"/>
</dbReference>
<dbReference type="PROSITE" id="PS00455">
    <property type="entry name" value="AMP_BINDING"/>
    <property type="match status" value="1"/>
</dbReference>
<dbReference type="Proteomes" id="UP001575105">
    <property type="component" value="Unassembled WGS sequence"/>
</dbReference>
<dbReference type="Pfam" id="PF00501">
    <property type="entry name" value="AMP-binding"/>
    <property type="match status" value="1"/>
</dbReference>
<feature type="domain" description="AMP-binding enzyme C-terminal" evidence="3">
    <location>
        <begin position="416"/>
        <end position="491"/>
    </location>
</feature>
<protein>
    <submittedName>
        <fullName evidence="4">Acyl-CoA synthetase</fullName>
    </submittedName>
</protein>
<dbReference type="InterPro" id="IPR020845">
    <property type="entry name" value="AMP-binding_CS"/>
</dbReference>
<dbReference type="Pfam" id="PF13193">
    <property type="entry name" value="AMP-binding_C"/>
    <property type="match status" value="1"/>
</dbReference>